<feature type="region of interest" description="Disordered" evidence="1">
    <location>
        <begin position="93"/>
        <end position="117"/>
    </location>
</feature>
<evidence type="ECO:0000313" key="2">
    <source>
        <dbReference type="EMBL" id="VTJ69404.1"/>
    </source>
</evidence>
<protein>
    <submittedName>
        <fullName evidence="2">Uncharacterized protein</fullName>
    </submittedName>
</protein>
<reference evidence="2" key="1">
    <citation type="submission" date="2019-04" db="EMBL/GenBank/DDBJ databases">
        <authorList>
            <person name="Alioto T."/>
            <person name="Alioto T."/>
        </authorList>
    </citation>
    <scope>NUCLEOTIDE SEQUENCE [LARGE SCALE GENOMIC DNA]</scope>
</reference>
<dbReference type="AlphaFoldDB" id="A0A5E4BI55"/>
<evidence type="ECO:0000313" key="3">
    <source>
        <dbReference type="Proteomes" id="UP000335636"/>
    </source>
</evidence>
<name>A0A5E4BI55_MARMO</name>
<gene>
    <name evidence="2" type="ORF">MONAX_5E046480</name>
</gene>
<organism evidence="2 3">
    <name type="scientific">Marmota monax</name>
    <name type="common">Woodchuck</name>
    <dbReference type="NCBI Taxonomy" id="9995"/>
    <lineage>
        <taxon>Eukaryota</taxon>
        <taxon>Metazoa</taxon>
        <taxon>Chordata</taxon>
        <taxon>Craniata</taxon>
        <taxon>Vertebrata</taxon>
        <taxon>Euteleostomi</taxon>
        <taxon>Mammalia</taxon>
        <taxon>Eutheria</taxon>
        <taxon>Euarchontoglires</taxon>
        <taxon>Glires</taxon>
        <taxon>Rodentia</taxon>
        <taxon>Sciuromorpha</taxon>
        <taxon>Sciuridae</taxon>
        <taxon>Xerinae</taxon>
        <taxon>Marmotini</taxon>
        <taxon>Marmota</taxon>
    </lineage>
</organism>
<proteinExistence type="predicted"/>
<accession>A0A5E4BI55</accession>
<feature type="non-terminal residue" evidence="2">
    <location>
        <position position="117"/>
    </location>
</feature>
<dbReference type="Proteomes" id="UP000335636">
    <property type="component" value="Unassembled WGS sequence"/>
</dbReference>
<keyword evidence="3" id="KW-1185">Reference proteome</keyword>
<dbReference type="EMBL" id="CABDUW010000460">
    <property type="protein sequence ID" value="VTJ69404.1"/>
    <property type="molecule type" value="Genomic_DNA"/>
</dbReference>
<feature type="compositionally biased region" description="Acidic residues" evidence="1">
    <location>
        <begin position="101"/>
        <end position="117"/>
    </location>
</feature>
<evidence type="ECO:0000256" key="1">
    <source>
        <dbReference type="SAM" id="MobiDB-lite"/>
    </source>
</evidence>
<comment type="caution">
    <text evidence="2">The sequence shown here is derived from an EMBL/GenBank/DDBJ whole genome shotgun (WGS) entry which is preliminary data.</text>
</comment>
<sequence length="117" mass="13060">MMSFSQQNQVVTDAFWVFGVCSHCPELNRDDEECDVHYPPESPSPTSEDEEYLTINSVFEDELPCADCLEADSGTIPLPQFCSWGPLPESLLLEGSHESDSEWEDLEEPVDTDDGGL</sequence>